<comment type="similarity">
    <text evidence="2">Belongs to the PET117 family.</text>
</comment>
<dbReference type="EMBL" id="JAPWTJ010000004">
    <property type="protein sequence ID" value="KAJ8986001.1"/>
    <property type="molecule type" value="Genomic_DNA"/>
</dbReference>
<keyword evidence="4" id="KW-0496">Mitochondrion</keyword>
<gene>
    <name evidence="5" type="ORF">NQ317_013885</name>
</gene>
<dbReference type="PANTHER" id="PTHR28163:SF1">
    <property type="entry name" value="PROTEIN PET117 HOMOLOG, MITOCHONDRIAL"/>
    <property type="match status" value="1"/>
</dbReference>
<evidence type="ECO:0008006" key="7">
    <source>
        <dbReference type="Google" id="ProtNLM"/>
    </source>
</evidence>
<organism evidence="5 6">
    <name type="scientific">Molorchus minor</name>
    <dbReference type="NCBI Taxonomy" id="1323400"/>
    <lineage>
        <taxon>Eukaryota</taxon>
        <taxon>Metazoa</taxon>
        <taxon>Ecdysozoa</taxon>
        <taxon>Arthropoda</taxon>
        <taxon>Hexapoda</taxon>
        <taxon>Insecta</taxon>
        <taxon>Pterygota</taxon>
        <taxon>Neoptera</taxon>
        <taxon>Endopterygota</taxon>
        <taxon>Coleoptera</taxon>
        <taxon>Polyphaga</taxon>
        <taxon>Cucujiformia</taxon>
        <taxon>Chrysomeloidea</taxon>
        <taxon>Cerambycidae</taxon>
        <taxon>Lamiinae</taxon>
        <taxon>Monochamini</taxon>
        <taxon>Molorchus</taxon>
    </lineage>
</organism>
<evidence type="ECO:0000256" key="4">
    <source>
        <dbReference type="ARBA" id="ARBA00023128"/>
    </source>
</evidence>
<evidence type="ECO:0000313" key="6">
    <source>
        <dbReference type="Proteomes" id="UP001162164"/>
    </source>
</evidence>
<keyword evidence="6" id="KW-1185">Reference proteome</keyword>
<dbReference type="Proteomes" id="UP001162164">
    <property type="component" value="Unassembled WGS sequence"/>
</dbReference>
<evidence type="ECO:0000256" key="3">
    <source>
        <dbReference type="ARBA" id="ARBA00022946"/>
    </source>
</evidence>
<proteinExistence type="inferred from homology"/>
<dbReference type="InterPro" id="IPR031568">
    <property type="entry name" value="Pet117"/>
</dbReference>
<name>A0ABQ9K5V8_9CUCU</name>
<dbReference type="PANTHER" id="PTHR28163">
    <property type="entry name" value="PROTEIN PET117 HOMOLOG, MITOCHONDRIAL"/>
    <property type="match status" value="1"/>
</dbReference>
<comment type="subcellular location">
    <subcellularLocation>
        <location evidence="1">Mitochondrion</location>
    </subcellularLocation>
</comment>
<reference evidence="5" key="1">
    <citation type="journal article" date="2023" name="Insect Mol. Biol.">
        <title>Genome sequencing provides insights into the evolution of gene families encoding plant cell wall-degrading enzymes in longhorned beetles.</title>
        <authorList>
            <person name="Shin N.R."/>
            <person name="Okamura Y."/>
            <person name="Kirsch R."/>
            <person name="Pauchet Y."/>
        </authorList>
    </citation>
    <scope>NUCLEOTIDE SEQUENCE</scope>
    <source>
        <strain evidence="5">MMC_N1</strain>
    </source>
</reference>
<accession>A0ABQ9K5V8</accession>
<keyword evidence="3" id="KW-0809">Transit peptide</keyword>
<protein>
    <recommendedName>
        <fullName evidence="7">Protein PET117 homolog, mitochondrial</fullName>
    </recommendedName>
</protein>
<sequence>MSFLSKVVLTASCTFSVGIICYVHFKQFLDRELLHEGVLKDIERRQRRKTENLYTLQQQIDFTKELKKQSRESDPT</sequence>
<evidence type="ECO:0000313" key="5">
    <source>
        <dbReference type="EMBL" id="KAJ8986001.1"/>
    </source>
</evidence>
<evidence type="ECO:0000256" key="2">
    <source>
        <dbReference type="ARBA" id="ARBA00008197"/>
    </source>
</evidence>
<dbReference type="Pfam" id="PF15786">
    <property type="entry name" value="PET117"/>
    <property type="match status" value="1"/>
</dbReference>
<comment type="caution">
    <text evidence="5">The sequence shown here is derived from an EMBL/GenBank/DDBJ whole genome shotgun (WGS) entry which is preliminary data.</text>
</comment>
<evidence type="ECO:0000256" key="1">
    <source>
        <dbReference type="ARBA" id="ARBA00004173"/>
    </source>
</evidence>